<sequence>MAPQVTGGDGVNSGSRLSFRAFVCDAVCADEPFEVATENWEKHTPSAVMTASVMSKGSSCLGGGRRGFGEPGSAVWGAGAVCRDLIFSVKTERSSVVLQPPPSAPLFALVSRLQTPLVDSSERERARGLLTVRADGLQIEGKTDALELNDALIFAFPRQKVPSGDSSQLDRDREKGDGGAGETASDSRSFGSALSPSEFTDQQQDRDRERDRERERDLLTGSGRTEGGSRGSRAGQTQTQAEGGAREREGLLAAVVKAGAAASREAPGLHRFLLEKHFGGEAAAVGRGGGERDSSKRGLLKALGELLELEGDDGLALRDAAERERMRSEGTTKDEEGDSTKPKGSEAFPPLQLDQMRDENDRNLGLLLECRQIGSATQQMKQRGQRRAEAARALEINLKSRWRRLGSSRDSVFGLLEEASRRHTELSAQFPQLATELEVFRLPPVAKEILRRRGRDAGASADTLADFVPLYRISGFSASVGDDIKRLSTALQGWNSGLVPLESRLEAVLGELSQWGRGFEGFGISEVAGSESVDVGGAAGGRSSFIDLFVGALQGAQESAEEGAVRAAWALKGYLGACGGRAEGKRRGGTGEEEQCERDKKNFEASDQKEGVAASRGSGTGRKKEVEEGTQVGEGKVLSPERREGGIEGEREAGHSSPSSENVHGSNSSSGGVAVGGQEGEGGGATGADEETKVAKLREGYEFAKRAAEHFVDVLLEWEKLQQVFLKHLKDVASIQMDIRRVSEKGLLLQESVRKVSEDIAHLDHVPRIPAAFESAMHEIRQRQQFRESLANQVKCLERKLQEMRAEEEERRKGFIQTSGVHLPLELDLGLMGFELPKFELRLPVVDPHIPFSAAWGRSEQEQQERGGEEVDREGEGECQQLEEKNEREREICFLGEKGRADEGDSSRQTGRADRAEGDAGGEEGPLSPLSSLSVFGEGAGVGAEVKDRELAEGEAERAAGEDAQEAGSVEESGRTAQVG</sequence>
<feature type="region of interest" description="Disordered" evidence="1">
    <location>
        <begin position="581"/>
        <end position="691"/>
    </location>
</feature>
<organism evidence="2">
    <name type="scientific">Chromera velia CCMP2878</name>
    <dbReference type="NCBI Taxonomy" id="1169474"/>
    <lineage>
        <taxon>Eukaryota</taxon>
        <taxon>Sar</taxon>
        <taxon>Alveolata</taxon>
        <taxon>Colpodellida</taxon>
        <taxon>Chromeraceae</taxon>
        <taxon>Chromera</taxon>
    </lineage>
</organism>
<feature type="compositionally biased region" description="Basic and acidic residues" evidence="1">
    <location>
        <begin position="859"/>
        <end position="918"/>
    </location>
</feature>
<dbReference type="GO" id="GO:0060090">
    <property type="term" value="F:molecular adaptor activity"/>
    <property type="evidence" value="ECO:0007669"/>
    <property type="project" value="TreeGrafter"/>
</dbReference>
<feature type="region of interest" description="Disordered" evidence="1">
    <location>
        <begin position="160"/>
        <end position="247"/>
    </location>
</feature>
<feature type="compositionally biased region" description="Basic and acidic residues" evidence="1">
    <location>
        <begin position="203"/>
        <end position="218"/>
    </location>
</feature>
<feature type="compositionally biased region" description="Basic and acidic residues" evidence="1">
    <location>
        <begin position="639"/>
        <end position="654"/>
    </location>
</feature>
<feature type="compositionally biased region" description="Basic and acidic residues" evidence="1">
    <location>
        <begin position="945"/>
        <end position="961"/>
    </location>
</feature>
<gene>
    <name evidence="2" type="ORF">Cvel_3274</name>
</gene>
<feature type="region of interest" description="Disordered" evidence="1">
    <location>
        <begin position="322"/>
        <end position="356"/>
    </location>
</feature>
<feature type="compositionally biased region" description="Low complexity" evidence="1">
    <location>
        <begin position="656"/>
        <end position="672"/>
    </location>
</feature>
<dbReference type="GO" id="GO:1990316">
    <property type="term" value="C:Atg1/ULK1 kinase complex"/>
    <property type="evidence" value="ECO:0007669"/>
    <property type="project" value="TreeGrafter"/>
</dbReference>
<evidence type="ECO:0000313" key="2">
    <source>
        <dbReference type="EMBL" id="CEM11722.1"/>
    </source>
</evidence>
<feature type="region of interest" description="Disordered" evidence="1">
    <location>
        <begin position="856"/>
        <end position="980"/>
    </location>
</feature>
<dbReference type="GO" id="GO:0019901">
    <property type="term" value="F:protein kinase binding"/>
    <property type="evidence" value="ECO:0007669"/>
    <property type="project" value="TreeGrafter"/>
</dbReference>
<feature type="compositionally biased region" description="Basic and acidic residues" evidence="1">
    <location>
        <begin position="597"/>
        <end position="610"/>
    </location>
</feature>
<dbReference type="InterPro" id="IPR040040">
    <property type="entry name" value="ATG11"/>
</dbReference>
<feature type="compositionally biased region" description="Polar residues" evidence="1">
    <location>
        <begin position="184"/>
        <end position="200"/>
    </location>
</feature>
<evidence type="ECO:0000256" key="1">
    <source>
        <dbReference type="SAM" id="MobiDB-lite"/>
    </source>
</evidence>
<dbReference type="GO" id="GO:0034517">
    <property type="term" value="P:ribophagy"/>
    <property type="evidence" value="ECO:0007669"/>
    <property type="project" value="TreeGrafter"/>
</dbReference>
<dbReference type="GO" id="GO:0034727">
    <property type="term" value="P:piecemeal microautophagy of the nucleus"/>
    <property type="evidence" value="ECO:0007669"/>
    <property type="project" value="TreeGrafter"/>
</dbReference>
<feature type="compositionally biased region" description="Gly residues" evidence="1">
    <location>
        <begin position="673"/>
        <end position="686"/>
    </location>
</feature>
<proteinExistence type="predicted"/>
<dbReference type="GO" id="GO:0034045">
    <property type="term" value="C:phagophore assembly site membrane"/>
    <property type="evidence" value="ECO:0007669"/>
    <property type="project" value="TreeGrafter"/>
</dbReference>
<accession>A0A0G4FEV9</accession>
<dbReference type="GO" id="GO:0000045">
    <property type="term" value="P:autophagosome assembly"/>
    <property type="evidence" value="ECO:0007669"/>
    <property type="project" value="InterPro"/>
</dbReference>
<reference evidence="2" key="1">
    <citation type="submission" date="2014-11" db="EMBL/GenBank/DDBJ databases">
        <authorList>
            <person name="Otto D Thomas"/>
            <person name="Naeem Raeece"/>
        </authorList>
    </citation>
    <scope>NUCLEOTIDE SEQUENCE</scope>
</reference>
<feature type="compositionally biased region" description="Low complexity" evidence="1">
    <location>
        <begin position="925"/>
        <end position="934"/>
    </location>
</feature>
<name>A0A0G4FEV9_9ALVE</name>
<dbReference type="PANTHER" id="PTHR13222:SF1">
    <property type="entry name" value="RB1-INDUCIBLE COILED-COIL PROTEIN 1"/>
    <property type="match status" value="1"/>
</dbReference>
<feature type="compositionally biased region" description="Basic and acidic residues" evidence="1">
    <location>
        <begin position="322"/>
        <end position="344"/>
    </location>
</feature>
<dbReference type="VEuPathDB" id="CryptoDB:Cvel_3274"/>
<dbReference type="GO" id="GO:0061709">
    <property type="term" value="P:reticulophagy"/>
    <property type="evidence" value="ECO:0007669"/>
    <property type="project" value="TreeGrafter"/>
</dbReference>
<dbReference type="PANTHER" id="PTHR13222">
    <property type="entry name" value="RB1-INDUCIBLE COILED-COIL"/>
    <property type="match status" value="1"/>
</dbReference>
<protein>
    <submittedName>
        <fullName evidence="2">Uncharacterized protein</fullName>
    </submittedName>
</protein>
<feature type="compositionally biased region" description="Basic and acidic residues" evidence="1">
    <location>
        <begin position="168"/>
        <end position="177"/>
    </location>
</feature>
<dbReference type="AlphaFoldDB" id="A0A0G4FEV9"/>
<dbReference type="GO" id="GO:0000422">
    <property type="term" value="P:autophagy of mitochondrion"/>
    <property type="evidence" value="ECO:0007669"/>
    <property type="project" value="TreeGrafter"/>
</dbReference>
<dbReference type="EMBL" id="CDMZ01000319">
    <property type="protein sequence ID" value="CEM11722.1"/>
    <property type="molecule type" value="Genomic_DNA"/>
</dbReference>